<gene>
    <name evidence="3" type="ORF">OHC33_002421</name>
</gene>
<dbReference type="Pfam" id="PF12243">
    <property type="entry name" value="CTK3"/>
    <property type="match status" value="1"/>
</dbReference>
<dbReference type="InterPro" id="IPR024638">
    <property type="entry name" value="Ctk3_N"/>
</dbReference>
<feature type="compositionally biased region" description="Basic residues" evidence="1">
    <location>
        <begin position="175"/>
        <end position="185"/>
    </location>
</feature>
<sequence>MADPFEVRMRFINLLTHLSASQTASMKTASFALKHRDMDEDLHSCILESLDSGSSTSMNSRANIMYFLEHFCDMAMKSGAEGHGPYVEMVKRDMIKIVHGVVTEGKKGGSGMGANIKVARKVVDNLKVKGVLDDGAVKNIESELRRKEQERSKMLSEEGGQEEKTDAVRQEKDKKHEHRDKHHQKSKDGKSNGHKIDKRAIEQRIEEDRERNKRLRESVWAVNGDNEEELNKLWEETSDLNDDDYVIAREEADERAQFARYHKALLVEAGR</sequence>
<comment type="caution">
    <text evidence="3">The sequence shown here is derived from an EMBL/GenBank/DDBJ whole genome shotgun (WGS) entry which is preliminary data.</text>
</comment>
<dbReference type="Proteomes" id="UP001316803">
    <property type="component" value="Unassembled WGS sequence"/>
</dbReference>
<dbReference type="PANTHER" id="PTHR28291">
    <property type="entry name" value="CTD KINASE SUBUNIT GAMMA"/>
    <property type="match status" value="1"/>
</dbReference>
<dbReference type="EMBL" id="JAKLMC020000004">
    <property type="protein sequence ID" value="KAK5956932.1"/>
    <property type="molecule type" value="Genomic_DNA"/>
</dbReference>
<name>A0AAN8IRA0_9EURO</name>
<keyword evidence="4" id="KW-1185">Reference proteome</keyword>
<dbReference type="Pfam" id="PF12350">
    <property type="entry name" value="CTK3_C"/>
    <property type="match status" value="1"/>
</dbReference>
<dbReference type="InterPro" id="IPR024637">
    <property type="entry name" value="Ctk3_C"/>
</dbReference>
<accession>A0AAN8IRA0</accession>
<evidence type="ECO:0000313" key="3">
    <source>
        <dbReference type="EMBL" id="KAK5956932.1"/>
    </source>
</evidence>
<proteinExistence type="predicted"/>
<evidence type="ECO:0000256" key="1">
    <source>
        <dbReference type="SAM" id="MobiDB-lite"/>
    </source>
</evidence>
<feature type="domain" description="CID" evidence="2">
    <location>
        <begin position="3"/>
        <end position="148"/>
    </location>
</feature>
<protein>
    <recommendedName>
        <fullName evidence="2">CID domain-containing protein</fullName>
    </recommendedName>
</protein>
<feature type="compositionally biased region" description="Basic and acidic residues" evidence="1">
    <location>
        <begin position="143"/>
        <end position="174"/>
    </location>
</feature>
<dbReference type="GO" id="GO:0045943">
    <property type="term" value="P:positive regulation of transcription by RNA polymerase I"/>
    <property type="evidence" value="ECO:0007669"/>
    <property type="project" value="TreeGrafter"/>
</dbReference>
<dbReference type="InterPro" id="IPR008942">
    <property type="entry name" value="ENTH_VHS"/>
</dbReference>
<feature type="region of interest" description="Disordered" evidence="1">
    <location>
        <begin position="143"/>
        <end position="217"/>
    </location>
</feature>
<dbReference type="GO" id="GO:0032786">
    <property type="term" value="P:positive regulation of DNA-templated transcription, elongation"/>
    <property type="evidence" value="ECO:0007669"/>
    <property type="project" value="InterPro"/>
</dbReference>
<dbReference type="Gene3D" id="1.25.40.90">
    <property type="match status" value="1"/>
</dbReference>
<evidence type="ECO:0000259" key="2">
    <source>
        <dbReference type="PROSITE" id="PS51391"/>
    </source>
</evidence>
<dbReference type="GO" id="GO:0070692">
    <property type="term" value="C:CTDK-1 complex"/>
    <property type="evidence" value="ECO:0007669"/>
    <property type="project" value="InterPro"/>
</dbReference>
<dbReference type="PROSITE" id="PS51391">
    <property type="entry name" value="CID"/>
    <property type="match status" value="1"/>
</dbReference>
<dbReference type="AlphaFoldDB" id="A0AAN8IRA0"/>
<dbReference type="InterPro" id="IPR042326">
    <property type="entry name" value="Ctk3"/>
</dbReference>
<dbReference type="PANTHER" id="PTHR28291:SF1">
    <property type="entry name" value="CTD KINASE SUBUNIT GAMMA"/>
    <property type="match status" value="1"/>
</dbReference>
<evidence type="ECO:0000313" key="4">
    <source>
        <dbReference type="Proteomes" id="UP001316803"/>
    </source>
</evidence>
<dbReference type="InterPro" id="IPR006569">
    <property type="entry name" value="CID_dom"/>
</dbReference>
<organism evidence="3 4">
    <name type="scientific">Knufia fluminis</name>
    <dbReference type="NCBI Taxonomy" id="191047"/>
    <lineage>
        <taxon>Eukaryota</taxon>
        <taxon>Fungi</taxon>
        <taxon>Dikarya</taxon>
        <taxon>Ascomycota</taxon>
        <taxon>Pezizomycotina</taxon>
        <taxon>Eurotiomycetes</taxon>
        <taxon>Chaetothyriomycetidae</taxon>
        <taxon>Chaetothyriales</taxon>
        <taxon>Trichomeriaceae</taxon>
        <taxon>Knufia</taxon>
    </lineage>
</organism>
<feature type="compositionally biased region" description="Basic and acidic residues" evidence="1">
    <location>
        <begin position="186"/>
        <end position="217"/>
    </location>
</feature>
<reference evidence="3 4" key="1">
    <citation type="submission" date="2022-12" db="EMBL/GenBank/DDBJ databases">
        <title>Genomic features and morphological characterization of a novel Knufia sp. strain isolated from spacecraft assembly facility.</title>
        <authorList>
            <person name="Teixeira M."/>
            <person name="Chander A.M."/>
            <person name="Stajich J.E."/>
            <person name="Venkateswaran K."/>
        </authorList>
    </citation>
    <scope>NUCLEOTIDE SEQUENCE [LARGE SCALE GENOMIC DNA]</scope>
    <source>
        <strain evidence="3 4">FJI-L2-BK-P2</strain>
    </source>
</reference>